<keyword evidence="4" id="KW-1185">Reference proteome</keyword>
<name>A0A6P8BCV2_PYRGI</name>
<dbReference type="CDD" id="cd00067">
    <property type="entry name" value="GAL4"/>
    <property type="match status" value="1"/>
</dbReference>
<dbReference type="PROSITE" id="PS50048">
    <property type="entry name" value="ZN2_CY6_FUNGAL_2"/>
    <property type="match status" value="1"/>
</dbReference>
<proteinExistence type="predicted"/>
<dbReference type="InterPro" id="IPR036864">
    <property type="entry name" value="Zn2-C6_fun-type_DNA-bd_sf"/>
</dbReference>
<feature type="compositionally biased region" description="Low complexity" evidence="2">
    <location>
        <begin position="333"/>
        <end position="348"/>
    </location>
</feature>
<evidence type="ECO:0000259" key="3">
    <source>
        <dbReference type="PROSITE" id="PS50048"/>
    </source>
</evidence>
<feature type="domain" description="Zn(2)-C6 fungal-type" evidence="3">
    <location>
        <begin position="404"/>
        <end position="436"/>
    </location>
</feature>
<accession>A0A6P8BCV2</accession>
<feature type="compositionally biased region" description="Polar residues" evidence="2">
    <location>
        <begin position="1"/>
        <end position="12"/>
    </location>
</feature>
<feature type="region of interest" description="Disordered" evidence="2">
    <location>
        <begin position="212"/>
        <end position="348"/>
    </location>
</feature>
<evidence type="ECO:0000256" key="1">
    <source>
        <dbReference type="ARBA" id="ARBA00023242"/>
    </source>
</evidence>
<protein>
    <recommendedName>
        <fullName evidence="3">Zn(2)-C6 fungal-type domain-containing protein</fullName>
    </recommendedName>
</protein>
<reference evidence="5" key="3">
    <citation type="submission" date="2025-08" db="UniProtKB">
        <authorList>
            <consortium name="RefSeq"/>
        </authorList>
    </citation>
    <scope>IDENTIFICATION</scope>
    <source>
        <strain evidence="5">NI907</strain>
    </source>
</reference>
<feature type="compositionally biased region" description="Low complexity" evidence="2">
    <location>
        <begin position="284"/>
        <end position="314"/>
    </location>
</feature>
<dbReference type="PANTHER" id="PTHR35392:SF5">
    <property type="entry name" value="ZN(2)-C6 FUNGAL-TYPE DOMAIN-CONTAINING PROTEIN"/>
    <property type="match status" value="1"/>
</dbReference>
<dbReference type="PANTHER" id="PTHR35392">
    <property type="entry name" value="ZN(II)2CYS6 TRANSCRIPTION FACTOR (EUROFUNG)-RELATED-RELATED"/>
    <property type="match status" value="1"/>
</dbReference>
<feature type="region of interest" description="Disordered" evidence="2">
    <location>
        <begin position="1"/>
        <end position="20"/>
    </location>
</feature>
<dbReference type="GeneID" id="41959702"/>
<reference evidence="5" key="2">
    <citation type="submission" date="2019-10" db="EMBL/GenBank/DDBJ databases">
        <authorList>
            <consortium name="NCBI Genome Project"/>
        </authorList>
    </citation>
    <scope>NUCLEOTIDE SEQUENCE</scope>
    <source>
        <strain evidence="5">NI907</strain>
    </source>
</reference>
<dbReference type="RefSeq" id="XP_030985002.1">
    <property type="nucleotide sequence ID" value="XM_031124793.1"/>
</dbReference>
<dbReference type="SUPFAM" id="SSF57701">
    <property type="entry name" value="Zn2/Cys6 DNA-binding domain"/>
    <property type="match status" value="1"/>
</dbReference>
<feature type="compositionally biased region" description="Polar residues" evidence="2">
    <location>
        <begin position="213"/>
        <end position="241"/>
    </location>
</feature>
<dbReference type="AlphaFoldDB" id="A0A6P8BCV2"/>
<keyword evidence="1" id="KW-0539">Nucleus</keyword>
<dbReference type="InterPro" id="IPR001138">
    <property type="entry name" value="Zn2Cys6_DnaBD"/>
</dbReference>
<sequence>MTSVASSGTSPRSGYDPLHGEFLTDDESWAFIDQTGASNAGSVGFFPSPESGSLRSYGIVAHQNQLQPSPPAPSPLQLDQDHIHHHQQHRQQHQQPQIAGHVFAGDAGMFADQHLSQSYRDDGAPIMDHNSFPEHPTLIEQMTIADHLPFLSNIDNLNGHLGTQGIMAGNFIQAPFNDGTNDFVFGDHESIHFDSYGNPFLGLGSARAVPGTGVQSPASLGQHTSPHASSLGIPSTMQSDANAAPWDPSAAMLPKQDQGQGLSLEDFMSSSSPGAPTTPPPSQSPAQSASPMSPEVKQEPGTSRRSSGTASTAPKTIRKVKGGARVEKKKSPSETAVSGSMSSSTGASGSGAYKFITMTSTAAAAQAGKPHIFECFERMTQRGRKGPLPNETKKNAQIVRRVGACFCCHARKVKCDAERPCKNCKKLAVQVPQIVCWQFGDFLNILFPDLIRGHFRKDQMAKFVADNVKEFRIDGSERQCTVELSSGTRLASILIIPAKAFSPNDPDILQHWRQDNEPDGTVRLSHGIAAPIGLDVEGSSGVSAQREELRKIAKEYIQSIIREPCFADEMTASIRSTDLPGKVLRIVQTYALRSQSDMVKRALSIYTINYVMSRHLTFTPRGLNKLVRMGLVSPHHAVQTPRLLARQFKAVLDEINLREMQLIFESFSKSLKPKVRKEWAPCLAAFLVLTLFMEEVEVSLDVFGTSQNEISSLRGDLHPFDRREILDINAEIENMPFKQFAYQFHQIYQTHSTDASARPFNPLVDDGLLNEQFMDQPAIDMVRGLREILWGMDSEAELDFLAELDSDVSHPYPSDLSCRYSGRLMARFLLSFTNIQRLLVH</sequence>
<dbReference type="Proteomes" id="UP000515153">
    <property type="component" value="Unplaced"/>
</dbReference>
<evidence type="ECO:0000313" key="4">
    <source>
        <dbReference type="Proteomes" id="UP000515153"/>
    </source>
</evidence>
<evidence type="ECO:0000256" key="2">
    <source>
        <dbReference type="SAM" id="MobiDB-lite"/>
    </source>
</evidence>
<feature type="region of interest" description="Disordered" evidence="2">
    <location>
        <begin position="64"/>
        <end position="96"/>
    </location>
</feature>
<dbReference type="KEGG" id="pgri:PgNI_04750"/>
<feature type="compositionally biased region" description="Basic residues" evidence="2">
    <location>
        <begin position="83"/>
        <end position="92"/>
    </location>
</feature>
<organism evidence="4 5">
    <name type="scientific">Pyricularia grisea</name>
    <name type="common">Crabgrass-specific blast fungus</name>
    <name type="synonym">Magnaporthe grisea</name>
    <dbReference type="NCBI Taxonomy" id="148305"/>
    <lineage>
        <taxon>Eukaryota</taxon>
        <taxon>Fungi</taxon>
        <taxon>Dikarya</taxon>
        <taxon>Ascomycota</taxon>
        <taxon>Pezizomycotina</taxon>
        <taxon>Sordariomycetes</taxon>
        <taxon>Sordariomycetidae</taxon>
        <taxon>Magnaporthales</taxon>
        <taxon>Pyriculariaceae</taxon>
        <taxon>Pyricularia</taxon>
    </lineage>
</organism>
<evidence type="ECO:0000313" key="5">
    <source>
        <dbReference type="RefSeq" id="XP_030985002.1"/>
    </source>
</evidence>
<dbReference type="Pfam" id="PF00172">
    <property type="entry name" value="Zn_clus"/>
    <property type="match status" value="1"/>
</dbReference>
<dbReference type="GO" id="GO:0000981">
    <property type="term" value="F:DNA-binding transcription factor activity, RNA polymerase II-specific"/>
    <property type="evidence" value="ECO:0007669"/>
    <property type="project" value="InterPro"/>
</dbReference>
<gene>
    <name evidence="5" type="ORF">PgNI_04750</name>
</gene>
<dbReference type="InterPro" id="IPR052973">
    <property type="entry name" value="Fungal_sec-metab_reg_TF"/>
</dbReference>
<reference evidence="5" key="1">
    <citation type="journal article" date="2019" name="Mol. Biol. Evol.">
        <title>Blast fungal genomes show frequent chromosomal changes, gene gains and losses, and effector gene turnover.</title>
        <authorList>
            <person name="Gomez Luciano L.B."/>
            <person name="Jason Tsai I."/>
            <person name="Chuma I."/>
            <person name="Tosa Y."/>
            <person name="Chen Y.H."/>
            <person name="Li J.Y."/>
            <person name="Li M.Y."/>
            <person name="Jade Lu M.Y."/>
            <person name="Nakayashiki H."/>
            <person name="Li W.H."/>
        </authorList>
    </citation>
    <scope>NUCLEOTIDE SEQUENCE</scope>
    <source>
        <strain evidence="5">NI907</strain>
    </source>
</reference>
<dbReference type="GO" id="GO:0008270">
    <property type="term" value="F:zinc ion binding"/>
    <property type="evidence" value="ECO:0007669"/>
    <property type="project" value="InterPro"/>
</dbReference>